<feature type="binding site" evidence="2">
    <location>
        <position position="181"/>
    </location>
    <ligand>
        <name>Co(2+)</name>
        <dbReference type="ChEBI" id="CHEBI:48828"/>
    </ligand>
</feature>
<dbReference type="Pfam" id="PF06180">
    <property type="entry name" value="CbiK"/>
    <property type="match status" value="1"/>
</dbReference>
<dbReference type="CDD" id="cd03413">
    <property type="entry name" value="CbiK_C"/>
    <property type="match status" value="1"/>
</dbReference>
<keyword evidence="2" id="KW-0170">Cobalt</keyword>
<dbReference type="AlphaFoldDB" id="A0A845QIE8"/>
<accession>A0A845QIE8</accession>
<dbReference type="PIRSF" id="PIRSF033579">
    <property type="entry name" value="Anaer_Co_chel"/>
    <property type="match status" value="1"/>
</dbReference>
<dbReference type="CDD" id="cd03412">
    <property type="entry name" value="CbiK_N"/>
    <property type="match status" value="1"/>
</dbReference>
<comment type="caution">
    <text evidence="3">The sequence shown here is derived from an EMBL/GenBank/DDBJ whole genome shotgun (WGS) entry which is preliminary data.</text>
</comment>
<sequence length="266" mass="29847">MNQKQDTAILVVSFGTSYNENRKVTIDAIEQAVADAFSDYPVRRAFTSQMIINKLKKRDGLHIDNEAESLQHAAADGFRKLVIQPTHLMNGTEYHDLLRDVEKHRDLFAAAVLGEPLLTDKEDFEKVAAAMVEDTKEHTDEKTAVVLMGHGTGVEANRVYFDLQDELRKQGHHNYFIATVEAVPTLEDILPALKEGGYEKIVLQPLMIVAGDHANNDMASDDEDSWKTILEKEGYAVQCVLRGMGQIPAIREIFAQHTARAFEKLK</sequence>
<dbReference type="GO" id="GO:0046872">
    <property type="term" value="F:metal ion binding"/>
    <property type="evidence" value="ECO:0007669"/>
    <property type="project" value="UniProtKB-KW"/>
</dbReference>
<reference evidence="3 4" key="1">
    <citation type="submission" date="2018-08" db="EMBL/GenBank/DDBJ databases">
        <title>Murine metabolic-syndrome-specific gut microbial biobank.</title>
        <authorList>
            <person name="Liu C."/>
        </authorList>
    </citation>
    <scope>NUCLEOTIDE SEQUENCE [LARGE SCALE GENOMIC DNA]</scope>
    <source>
        <strain evidence="3 4">28</strain>
    </source>
</reference>
<feature type="binding site" evidence="2">
    <location>
        <position position="213"/>
    </location>
    <ligand>
        <name>Co(2+)</name>
        <dbReference type="ChEBI" id="CHEBI:48828"/>
    </ligand>
</feature>
<dbReference type="Gene3D" id="3.40.50.1400">
    <property type="match status" value="2"/>
</dbReference>
<feature type="binding site" evidence="2">
    <location>
        <position position="150"/>
    </location>
    <ligand>
        <name>Co(2+)</name>
        <dbReference type="ChEBI" id="CHEBI:48828"/>
    </ligand>
</feature>
<dbReference type="GO" id="GO:0016852">
    <property type="term" value="F:sirohydrochlorin cobaltochelatase activity"/>
    <property type="evidence" value="ECO:0007669"/>
    <property type="project" value="InterPro"/>
</dbReference>
<dbReference type="PANTHER" id="PTHR33542">
    <property type="entry name" value="SIROHYDROCHLORIN FERROCHELATASE, CHLOROPLASTIC"/>
    <property type="match status" value="1"/>
</dbReference>
<dbReference type="EMBL" id="QXWK01000017">
    <property type="protein sequence ID" value="NBH61932.1"/>
    <property type="molecule type" value="Genomic_DNA"/>
</dbReference>
<keyword evidence="2" id="KW-0479">Metal-binding</keyword>
<dbReference type="InterPro" id="IPR050963">
    <property type="entry name" value="Sirohydro_Cobaltochel/CbiX"/>
</dbReference>
<keyword evidence="4" id="KW-1185">Reference proteome</keyword>
<feature type="active site" description="Proton acceptor" evidence="1">
    <location>
        <position position="150"/>
    </location>
</feature>
<evidence type="ECO:0000256" key="1">
    <source>
        <dbReference type="PIRSR" id="PIRSR033579-1"/>
    </source>
</evidence>
<dbReference type="RefSeq" id="WP_160202215.1">
    <property type="nucleotide sequence ID" value="NZ_QXWK01000017.1"/>
</dbReference>
<protein>
    <submittedName>
        <fullName evidence="3">Sirohydrochlorin cobaltochelatase</fullName>
    </submittedName>
</protein>
<organism evidence="3 4">
    <name type="scientific">Anaerotruncus colihominis</name>
    <dbReference type="NCBI Taxonomy" id="169435"/>
    <lineage>
        <taxon>Bacteria</taxon>
        <taxon>Bacillati</taxon>
        <taxon>Bacillota</taxon>
        <taxon>Clostridia</taxon>
        <taxon>Eubacteriales</taxon>
        <taxon>Oscillospiraceae</taxon>
        <taxon>Anaerotruncus</taxon>
    </lineage>
</organism>
<dbReference type="PANTHER" id="PTHR33542:SF3">
    <property type="entry name" value="SIROHYDROCHLORIN FERROCHELATASE, CHLOROPLASTIC"/>
    <property type="match status" value="1"/>
</dbReference>
<evidence type="ECO:0000313" key="4">
    <source>
        <dbReference type="Proteomes" id="UP000446866"/>
    </source>
</evidence>
<evidence type="ECO:0000313" key="3">
    <source>
        <dbReference type="EMBL" id="NBH61932.1"/>
    </source>
</evidence>
<dbReference type="SUPFAM" id="SSF53800">
    <property type="entry name" value="Chelatase"/>
    <property type="match status" value="1"/>
</dbReference>
<dbReference type="Proteomes" id="UP000446866">
    <property type="component" value="Unassembled WGS sequence"/>
</dbReference>
<evidence type="ECO:0000256" key="2">
    <source>
        <dbReference type="PIRSR" id="PIRSR033579-3"/>
    </source>
</evidence>
<dbReference type="InterPro" id="IPR010388">
    <property type="entry name" value="Anaerobic_Co-chelatase"/>
</dbReference>
<dbReference type="GO" id="GO:0019251">
    <property type="term" value="P:anaerobic cobalamin biosynthetic process"/>
    <property type="evidence" value="ECO:0007669"/>
    <property type="project" value="InterPro"/>
</dbReference>
<gene>
    <name evidence="3" type="ORF">D0435_09740</name>
</gene>
<proteinExistence type="predicted"/>
<name>A0A845QIE8_9FIRM</name>